<reference evidence="12" key="1">
    <citation type="submission" date="2023-10" db="EMBL/GenBank/DDBJ databases">
        <title>Genome assemblies of two species of porcelain crab, Petrolisthes cinctipes and Petrolisthes manimaculis (Anomura: Porcellanidae).</title>
        <authorList>
            <person name="Angst P."/>
        </authorList>
    </citation>
    <scope>NUCLEOTIDE SEQUENCE</scope>
    <source>
        <strain evidence="12">PB745_01</strain>
        <tissue evidence="12">Gill</tissue>
    </source>
</reference>
<sequence>MQSQGKSGEGQKGTSCREALKQWEENTGEKAVEAKEIKLIGIQPPIEKLDSSIQTLANCEKLSLSTNTIEKLSHLNNLRCLKILSLGRNNIKNFTGLEVLADTLEQLWISYNFVEKMKGIGVLKKLRVLYMSNNLVKDWVEFLKLLEVTTLEELNFVGNPLEEKHSADGNWRTEVERKLTLLKNHEIIDFEVLEEIEALDFEALDIEALEAPEALEALDFEALEAHETR</sequence>
<evidence type="ECO:0000256" key="6">
    <source>
        <dbReference type="ARBA" id="ARBA00023017"/>
    </source>
</evidence>
<dbReference type="PANTHER" id="PTHR15454">
    <property type="entry name" value="NISCHARIN RELATED"/>
    <property type="match status" value="1"/>
</dbReference>
<keyword evidence="13" id="KW-1185">Reference proteome</keyword>
<keyword evidence="4" id="KW-0493">Microtubule</keyword>
<evidence type="ECO:0000313" key="12">
    <source>
        <dbReference type="EMBL" id="KAK3877599.1"/>
    </source>
</evidence>
<dbReference type="GO" id="GO:0043014">
    <property type="term" value="F:alpha-tubulin binding"/>
    <property type="evidence" value="ECO:0007669"/>
    <property type="project" value="TreeGrafter"/>
</dbReference>
<dbReference type="SMART" id="SM00365">
    <property type="entry name" value="LRR_SD22"/>
    <property type="match status" value="4"/>
</dbReference>
<evidence type="ECO:0000256" key="7">
    <source>
        <dbReference type="ARBA" id="ARBA00023175"/>
    </source>
</evidence>
<dbReference type="FunFam" id="3.80.10.10:FF:000049">
    <property type="entry name" value="Dynein light chain 1"/>
    <property type="match status" value="1"/>
</dbReference>
<proteinExistence type="inferred from homology"/>
<evidence type="ECO:0000256" key="4">
    <source>
        <dbReference type="ARBA" id="ARBA00022701"/>
    </source>
</evidence>
<dbReference type="Proteomes" id="UP001286313">
    <property type="component" value="Unassembled WGS sequence"/>
</dbReference>
<gene>
    <name evidence="12" type="ORF">Pcinc_017679</name>
</gene>
<accession>A0AAE1KMI1</accession>
<evidence type="ECO:0000256" key="3">
    <source>
        <dbReference type="ARBA" id="ARBA00022614"/>
    </source>
</evidence>
<dbReference type="GO" id="GO:0005874">
    <property type="term" value="C:microtubule"/>
    <property type="evidence" value="ECO:0007669"/>
    <property type="project" value="UniProtKB-KW"/>
</dbReference>
<evidence type="ECO:0000256" key="10">
    <source>
        <dbReference type="ARBA" id="ARBA00049659"/>
    </source>
</evidence>
<evidence type="ECO:0000256" key="1">
    <source>
        <dbReference type="ARBA" id="ARBA00004430"/>
    </source>
</evidence>
<comment type="subcellular location">
    <subcellularLocation>
        <location evidence="1">Cytoplasm</location>
        <location evidence="1">Cytoskeleton</location>
        <location evidence="1">Cilium axoneme</location>
    </subcellularLocation>
</comment>
<keyword evidence="2" id="KW-0963">Cytoplasm</keyword>
<dbReference type="InterPro" id="IPR001611">
    <property type="entry name" value="Leu-rich_rpt"/>
</dbReference>
<evidence type="ECO:0000256" key="11">
    <source>
        <dbReference type="ARBA" id="ARBA00049760"/>
    </source>
</evidence>
<comment type="similarity">
    <text evidence="10">Belongs to the dynein light chain LC1-type family.</text>
</comment>
<evidence type="ECO:0000256" key="2">
    <source>
        <dbReference type="ARBA" id="ARBA00022490"/>
    </source>
</evidence>
<dbReference type="Gene3D" id="3.80.10.10">
    <property type="entry name" value="Ribonuclease Inhibitor"/>
    <property type="match status" value="1"/>
</dbReference>
<keyword evidence="9" id="KW-0966">Cell projection</keyword>
<evidence type="ECO:0000256" key="5">
    <source>
        <dbReference type="ARBA" id="ARBA00022737"/>
    </source>
</evidence>
<dbReference type="GO" id="GO:0036158">
    <property type="term" value="P:outer dynein arm assembly"/>
    <property type="evidence" value="ECO:0007669"/>
    <property type="project" value="TreeGrafter"/>
</dbReference>
<organism evidence="12 13">
    <name type="scientific">Petrolisthes cinctipes</name>
    <name type="common">Flat porcelain crab</name>
    <dbReference type="NCBI Taxonomy" id="88211"/>
    <lineage>
        <taxon>Eukaryota</taxon>
        <taxon>Metazoa</taxon>
        <taxon>Ecdysozoa</taxon>
        <taxon>Arthropoda</taxon>
        <taxon>Crustacea</taxon>
        <taxon>Multicrustacea</taxon>
        <taxon>Malacostraca</taxon>
        <taxon>Eumalacostraca</taxon>
        <taxon>Eucarida</taxon>
        <taxon>Decapoda</taxon>
        <taxon>Pleocyemata</taxon>
        <taxon>Anomura</taxon>
        <taxon>Galatheoidea</taxon>
        <taxon>Porcellanidae</taxon>
        <taxon>Petrolisthes</taxon>
    </lineage>
</organism>
<evidence type="ECO:0000256" key="9">
    <source>
        <dbReference type="ARBA" id="ARBA00023273"/>
    </source>
</evidence>
<dbReference type="EMBL" id="JAWQEG010001650">
    <property type="protein sequence ID" value="KAK3877599.1"/>
    <property type="molecule type" value="Genomic_DNA"/>
</dbReference>
<comment type="caution">
    <text evidence="12">The sequence shown here is derived from an EMBL/GenBank/DDBJ whole genome shotgun (WGS) entry which is preliminary data.</text>
</comment>
<dbReference type="InterPro" id="IPR032675">
    <property type="entry name" value="LRR_dom_sf"/>
</dbReference>
<dbReference type="GO" id="GO:0030286">
    <property type="term" value="C:dynein complex"/>
    <property type="evidence" value="ECO:0007669"/>
    <property type="project" value="UniProtKB-KW"/>
</dbReference>
<name>A0AAE1KMI1_PETCI</name>
<keyword evidence="8" id="KW-0206">Cytoskeleton</keyword>
<keyword evidence="5" id="KW-0677">Repeat</keyword>
<dbReference type="GO" id="GO:0045504">
    <property type="term" value="F:dynein heavy chain binding"/>
    <property type="evidence" value="ECO:0007669"/>
    <property type="project" value="TreeGrafter"/>
</dbReference>
<dbReference type="PANTHER" id="PTHR15454:SF73">
    <property type="entry name" value="DYNEIN AXONEMAL LIGHT CHAIN 1"/>
    <property type="match status" value="1"/>
</dbReference>
<dbReference type="SUPFAM" id="SSF52058">
    <property type="entry name" value="L domain-like"/>
    <property type="match status" value="1"/>
</dbReference>
<evidence type="ECO:0000313" key="13">
    <source>
        <dbReference type="Proteomes" id="UP001286313"/>
    </source>
</evidence>
<evidence type="ECO:0000256" key="8">
    <source>
        <dbReference type="ARBA" id="ARBA00023212"/>
    </source>
</evidence>
<keyword evidence="6" id="KW-0243">Dynein</keyword>
<dbReference type="AlphaFoldDB" id="A0AAE1KMI1"/>
<protein>
    <recommendedName>
        <fullName evidence="11">Dynein axonemal light chain 1</fullName>
    </recommendedName>
</protein>
<keyword evidence="3" id="KW-0433">Leucine-rich repeat</keyword>
<dbReference type="PROSITE" id="PS51450">
    <property type="entry name" value="LRR"/>
    <property type="match status" value="2"/>
</dbReference>
<keyword evidence="7" id="KW-0505">Motor protein</keyword>
<dbReference type="GO" id="GO:0005930">
    <property type="term" value="C:axoneme"/>
    <property type="evidence" value="ECO:0007669"/>
    <property type="project" value="UniProtKB-SubCell"/>
</dbReference>